<dbReference type="InterPro" id="IPR005561">
    <property type="entry name" value="ANTAR"/>
</dbReference>
<dbReference type="OrthoDB" id="9808843at2"/>
<sequence>MPTTPRRVLIAEDEALIRLDLAEMLREEGYEVVGEAPDGETALSLARELRPDLVIVDIKMPGMDGLAVAAAVNDERIAPVIVLTAFSQRDLVERAQQAGVMAYLTKPFTQSELVPAIETAAARFAEMRALEAEISDLSDRIETRKLIERAKGYLMTEHKLTEPVAFRWIQQAAMERRTTMKQVAAAILDHQATT</sequence>
<dbReference type="PROSITE" id="PS50921">
    <property type="entry name" value="ANTAR"/>
    <property type="match status" value="1"/>
</dbReference>
<dbReference type="InterPro" id="IPR011006">
    <property type="entry name" value="CheY-like_superfamily"/>
</dbReference>
<feature type="domain" description="Response regulatory" evidence="3">
    <location>
        <begin position="7"/>
        <end position="121"/>
    </location>
</feature>
<dbReference type="Gene3D" id="1.10.10.10">
    <property type="entry name" value="Winged helix-like DNA-binding domain superfamily/Winged helix DNA-binding domain"/>
    <property type="match status" value="1"/>
</dbReference>
<dbReference type="Gene3D" id="3.40.50.2300">
    <property type="match status" value="1"/>
</dbReference>
<dbReference type="SUPFAM" id="SSF52172">
    <property type="entry name" value="CheY-like"/>
    <property type="match status" value="1"/>
</dbReference>
<name>A0A7L4YTY7_9ACTN</name>
<dbReference type="KEGG" id="eke:EK0264_01515"/>
<dbReference type="Pfam" id="PF03861">
    <property type="entry name" value="ANTAR"/>
    <property type="match status" value="1"/>
</dbReference>
<dbReference type="GO" id="GO:0003723">
    <property type="term" value="F:RNA binding"/>
    <property type="evidence" value="ECO:0007669"/>
    <property type="project" value="InterPro"/>
</dbReference>
<evidence type="ECO:0000259" key="3">
    <source>
        <dbReference type="PROSITE" id="PS50110"/>
    </source>
</evidence>
<evidence type="ECO:0000256" key="2">
    <source>
        <dbReference type="PROSITE-ProRule" id="PRU00169"/>
    </source>
</evidence>
<dbReference type="SMART" id="SM00448">
    <property type="entry name" value="REC"/>
    <property type="match status" value="1"/>
</dbReference>
<dbReference type="Pfam" id="PF00072">
    <property type="entry name" value="Response_reg"/>
    <property type="match status" value="1"/>
</dbReference>
<keyword evidence="6" id="KW-1185">Reference proteome</keyword>
<dbReference type="RefSeq" id="WP_159547343.1">
    <property type="nucleotide sequence ID" value="NZ_CP047156.1"/>
</dbReference>
<evidence type="ECO:0000313" key="6">
    <source>
        <dbReference type="Proteomes" id="UP000463857"/>
    </source>
</evidence>
<dbReference type="InParanoid" id="A0A7L4YTY7"/>
<dbReference type="PANTHER" id="PTHR44591">
    <property type="entry name" value="STRESS RESPONSE REGULATOR PROTEIN 1"/>
    <property type="match status" value="1"/>
</dbReference>
<dbReference type="InterPro" id="IPR008327">
    <property type="entry name" value="Sig_transdc_resp-reg_antiterm"/>
</dbReference>
<evidence type="ECO:0000259" key="4">
    <source>
        <dbReference type="PROSITE" id="PS50921"/>
    </source>
</evidence>
<dbReference type="PANTHER" id="PTHR44591:SF3">
    <property type="entry name" value="RESPONSE REGULATORY DOMAIN-CONTAINING PROTEIN"/>
    <property type="match status" value="1"/>
</dbReference>
<dbReference type="InterPro" id="IPR001789">
    <property type="entry name" value="Sig_transdc_resp-reg_receiver"/>
</dbReference>
<dbReference type="SMART" id="SM01012">
    <property type="entry name" value="ANTAR"/>
    <property type="match status" value="1"/>
</dbReference>
<dbReference type="PIRSF" id="PIRSF036382">
    <property type="entry name" value="RR_antiterm"/>
    <property type="match status" value="1"/>
</dbReference>
<dbReference type="AlphaFoldDB" id="A0A7L4YTY7"/>
<protein>
    <submittedName>
        <fullName evidence="5">Response regulator</fullName>
    </submittedName>
</protein>
<reference evidence="5 6" key="1">
    <citation type="journal article" date="2018" name="Int. J. Syst. Evol. Microbiol.">
        <title>Epidermidibacterium keratini gen. nov., sp. nov., a member of the family Sporichthyaceae, isolated from keratin epidermis.</title>
        <authorList>
            <person name="Lee D.G."/>
            <person name="Trujillo M.E."/>
            <person name="Kang S."/>
            <person name="Nam J.J."/>
            <person name="Kim Y.J."/>
        </authorList>
    </citation>
    <scope>NUCLEOTIDE SEQUENCE [LARGE SCALE GENOMIC DNA]</scope>
    <source>
        <strain evidence="5 6">EPI-7</strain>
    </source>
</reference>
<dbReference type="InterPro" id="IPR036388">
    <property type="entry name" value="WH-like_DNA-bd_sf"/>
</dbReference>
<dbReference type="FunCoup" id="A0A7L4YTY7">
    <property type="interactions" value="6"/>
</dbReference>
<proteinExistence type="predicted"/>
<evidence type="ECO:0000313" key="5">
    <source>
        <dbReference type="EMBL" id="QHC02219.1"/>
    </source>
</evidence>
<dbReference type="EMBL" id="CP047156">
    <property type="protein sequence ID" value="QHC02219.1"/>
    <property type="molecule type" value="Genomic_DNA"/>
</dbReference>
<evidence type="ECO:0000256" key="1">
    <source>
        <dbReference type="ARBA" id="ARBA00022553"/>
    </source>
</evidence>
<dbReference type="GO" id="GO:0000160">
    <property type="term" value="P:phosphorelay signal transduction system"/>
    <property type="evidence" value="ECO:0007669"/>
    <property type="project" value="InterPro"/>
</dbReference>
<gene>
    <name evidence="5" type="ORF">EK0264_01515</name>
</gene>
<dbReference type="InterPro" id="IPR050595">
    <property type="entry name" value="Bact_response_regulator"/>
</dbReference>
<dbReference type="PROSITE" id="PS50110">
    <property type="entry name" value="RESPONSE_REGULATORY"/>
    <property type="match status" value="1"/>
</dbReference>
<accession>A0A7L4YTY7</accession>
<keyword evidence="1 2" id="KW-0597">Phosphoprotein</keyword>
<organism evidence="5 6">
    <name type="scientific">Epidermidibacterium keratini</name>
    <dbReference type="NCBI Taxonomy" id="1891644"/>
    <lineage>
        <taxon>Bacteria</taxon>
        <taxon>Bacillati</taxon>
        <taxon>Actinomycetota</taxon>
        <taxon>Actinomycetes</taxon>
        <taxon>Sporichthyales</taxon>
        <taxon>Sporichthyaceae</taxon>
        <taxon>Epidermidibacterium</taxon>
    </lineage>
</organism>
<feature type="domain" description="ANTAR" evidence="4">
    <location>
        <begin position="127"/>
        <end position="188"/>
    </location>
</feature>
<feature type="modified residue" description="4-aspartylphosphate" evidence="2">
    <location>
        <position position="57"/>
    </location>
</feature>
<dbReference type="Proteomes" id="UP000463857">
    <property type="component" value="Chromosome"/>
</dbReference>